<dbReference type="GO" id="GO:0005886">
    <property type="term" value="C:plasma membrane"/>
    <property type="evidence" value="ECO:0007669"/>
    <property type="project" value="UniProtKB-SubCell"/>
</dbReference>
<dbReference type="InParanoid" id="A0A1W4XAM3"/>
<dbReference type="STRING" id="224129.A0A1W4XAM3"/>
<dbReference type="RefSeq" id="XP_018333084.1">
    <property type="nucleotide sequence ID" value="XM_018477582.2"/>
</dbReference>
<dbReference type="PRINTS" id="PR00171">
    <property type="entry name" value="SUGRTRNSPORT"/>
</dbReference>
<name>A0A1W4XAM3_AGRPL</name>
<dbReference type="KEGG" id="apln:108742388"/>
<feature type="transmembrane region" description="Helical" evidence="9">
    <location>
        <begin position="290"/>
        <end position="310"/>
    </location>
</feature>
<organism evidence="11 12">
    <name type="scientific">Agrilus planipennis</name>
    <name type="common">Emerald ash borer</name>
    <name type="synonym">Agrilus marcopoli</name>
    <dbReference type="NCBI Taxonomy" id="224129"/>
    <lineage>
        <taxon>Eukaryota</taxon>
        <taxon>Metazoa</taxon>
        <taxon>Ecdysozoa</taxon>
        <taxon>Arthropoda</taxon>
        <taxon>Hexapoda</taxon>
        <taxon>Insecta</taxon>
        <taxon>Pterygota</taxon>
        <taxon>Neoptera</taxon>
        <taxon>Endopterygota</taxon>
        <taxon>Coleoptera</taxon>
        <taxon>Polyphaga</taxon>
        <taxon>Elateriformia</taxon>
        <taxon>Buprestoidea</taxon>
        <taxon>Buprestidae</taxon>
        <taxon>Agrilinae</taxon>
        <taxon>Agrilus</taxon>
    </lineage>
</organism>
<dbReference type="Pfam" id="PF00083">
    <property type="entry name" value="Sugar_tr"/>
    <property type="match status" value="1"/>
</dbReference>
<keyword evidence="11" id="KW-1185">Reference proteome</keyword>
<evidence type="ECO:0000313" key="11">
    <source>
        <dbReference type="Proteomes" id="UP000192223"/>
    </source>
</evidence>
<dbReference type="PROSITE" id="PS50850">
    <property type="entry name" value="MFS"/>
    <property type="match status" value="1"/>
</dbReference>
<feature type="transmembrane region" description="Helical" evidence="9">
    <location>
        <begin position="63"/>
        <end position="84"/>
    </location>
</feature>
<dbReference type="InterPro" id="IPR020846">
    <property type="entry name" value="MFS_dom"/>
</dbReference>
<keyword evidence="2" id="KW-0813">Transport</keyword>
<accession>A0A1W4XAM3</accession>
<dbReference type="GO" id="GO:0022857">
    <property type="term" value="F:transmembrane transporter activity"/>
    <property type="evidence" value="ECO:0007669"/>
    <property type="project" value="InterPro"/>
</dbReference>
<feature type="transmembrane region" description="Helical" evidence="9">
    <location>
        <begin position="175"/>
        <end position="197"/>
    </location>
</feature>
<protein>
    <submittedName>
        <fullName evidence="12">Facilitated trehalose transporter Tret1-like</fullName>
    </submittedName>
</protein>
<dbReference type="GeneID" id="108742388"/>
<feature type="transmembrane region" description="Helical" evidence="9">
    <location>
        <begin position="420"/>
        <end position="440"/>
    </location>
</feature>
<evidence type="ECO:0000259" key="10">
    <source>
        <dbReference type="PROSITE" id="PS50850"/>
    </source>
</evidence>
<feature type="transmembrane region" description="Helical" evidence="9">
    <location>
        <begin position="317"/>
        <end position="339"/>
    </location>
</feature>
<feature type="transmembrane region" description="Helical" evidence="9">
    <location>
        <begin position="96"/>
        <end position="116"/>
    </location>
</feature>
<evidence type="ECO:0000256" key="5">
    <source>
        <dbReference type="ARBA" id="ARBA00022692"/>
    </source>
</evidence>
<keyword evidence="5 9" id="KW-0812">Transmembrane</keyword>
<dbReference type="FunFam" id="1.20.1250.20:FF:000218">
    <property type="entry name" value="facilitated trehalose transporter Tret1"/>
    <property type="match status" value="1"/>
</dbReference>
<gene>
    <name evidence="12" type="primary">LOC108742388</name>
</gene>
<feature type="transmembrane region" description="Helical" evidence="9">
    <location>
        <begin position="388"/>
        <end position="408"/>
    </location>
</feature>
<keyword evidence="4" id="KW-0762">Sugar transport</keyword>
<keyword evidence="8" id="KW-0325">Glycoprotein</keyword>
<feature type="transmembrane region" description="Helical" evidence="9">
    <location>
        <begin position="151"/>
        <end position="169"/>
    </location>
</feature>
<evidence type="ECO:0000256" key="2">
    <source>
        <dbReference type="ARBA" id="ARBA00022448"/>
    </source>
</evidence>
<dbReference type="InterPro" id="IPR036259">
    <property type="entry name" value="MFS_trans_sf"/>
</dbReference>
<dbReference type="InterPro" id="IPR050549">
    <property type="entry name" value="MFS_Trehalose_Transporter"/>
</dbReference>
<dbReference type="PANTHER" id="PTHR48021:SF47">
    <property type="entry name" value="GH17672P"/>
    <property type="match status" value="1"/>
</dbReference>
<evidence type="ECO:0000256" key="6">
    <source>
        <dbReference type="ARBA" id="ARBA00022989"/>
    </source>
</evidence>
<dbReference type="SUPFAM" id="SSF103473">
    <property type="entry name" value="MFS general substrate transporter"/>
    <property type="match status" value="1"/>
</dbReference>
<evidence type="ECO:0000256" key="7">
    <source>
        <dbReference type="ARBA" id="ARBA00023136"/>
    </source>
</evidence>
<dbReference type="AlphaFoldDB" id="A0A1W4XAM3"/>
<comment type="subcellular location">
    <subcellularLocation>
        <location evidence="1">Cell membrane</location>
        <topology evidence="1">Multi-pass membrane protein</topology>
    </subcellularLocation>
</comment>
<keyword evidence="7 9" id="KW-0472">Membrane</keyword>
<keyword evidence="6 9" id="KW-1133">Transmembrane helix</keyword>
<evidence type="ECO:0000256" key="8">
    <source>
        <dbReference type="ARBA" id="ARBA00023180"/>
    </source>
</evidence>
<feature type="transmembrane region" description="Helical" evidence="9">
    <location>
        <begin position="122"/>
        <end position="139"/>
    </location>
</feature>
<dbReference type="OrthoDB" id="4142200at2759"/>
<dbReference type="PROSITE" id="PS00217">
    <property type="entry name" value="SUGAR_TRANSPORT_2"/>
    <property type="match status" value="1"/>
</dbReference>
<dbReference type="PANTHER" id="PTHR48021">
    <property type="match status" value="1"/>
</dbReference>
<feature type="transmembrane region" description="Helical" evidence="9">
    <location>
        <begin position="351"/>
        <end position="376"/>
    </location>
</feature>
<sequence>MNWQQILKPKNLYFWVTVLISNMSAFTSGTHLVWLVPVMPILKAEKTPQENPFKKAITPNQEAWIWASFSLGAIIGPPLAAFTVDKIGRKNTLMRCVAVPYFVSFLILGFSELVFLYYIGRLLGGFALGNFFVTLPMYLGEISQLSLRGKVLSLINLFQCLGVLFSLFVGPRLSITSYAFLCSLIPAAFFIIFSGFFDTPYFYLSRGNISEAEKVLMKLRNATQEEVKDELEMLQVAIENEREENISFKQLCIRLMMTRELFMTMGLMAFQQCTGSELEGSVVTEISAELTGCIYGAIQVLASIVAPFIIDRTGRKLLLFISGMGMMISNFGEGVYFFSRKHNIKSVDQKSWLGILSLILFQVAFNIGFGPVPWVIVGEIFQPTIKKIAIMVTVTFCWSVNLLVSYFFPIITHILGNYYVSWIFALICVLAVFFTQLFVIETKDMNLGQKVGSNK</sequence>
<proteinExistence type="predicted"/>
<dbReference type="InterPro" id="IPR005829">
    <property type="entry name" value="Sugar_transporter_CS"/>
</dbReference>
<dbReference type="InterPro" id="IPR003663">
    <property type="entry name" value="Sugar/inositol_transpt"/>
</dbReference>
<evidence type="ECO:0000313" key="12">
    <source>
        <dbReference type="RefSeq" id="XP_018333084.1"/>
    </source>
</evidence>
<dbReference type="Proteomes" id="UP000192223">
    <property type="component" value="Unplaced"/>
</dbReference>
<dbReference type="Gene3D" id="1.20.1250.20">
    <property type="entry name" value="MFS general substrate transporter like domains"/>
    <property type="match status" value="1"/>
</dbReference>
<feature type="domain" description="Major facilitator superfamily (MFS) profile" evidence="10">
    <location>
        <begin position="17"/>
        <end position="443"/>
    </location>
</feature>
<dbReference type="InterPro" id="IPR005828">
    <property type="entry name" value="MFS_sugar_transport-like"/>
</dbReference>
<evidence type="ECO:0000256" key="4">
    <source>
        <dbReference type="ARBA" id="ARBA00022597"/>
    </source>
</evidence>
<feature type="transmembrane region" description="Helical" evidence="9">
    <location>
        <begin position="12"/>
        <end position="36"/>
    </location>
</feature>
<evidence type="ECO:0000256" key="9">
    <source>
        <dbReference type="SAM" id="Phobius"/>
    </source>
</evidence>
<keyword evidence="3" id="KW-1003">Cell membrane</keyword>
<evidence type="ECO:0000256" key="1">
    <source>
        <dbReference type="ARBA" id="ARBA00004651"/>
    </source>
</evidence>
<evidence type="ECO:0000256" key="3">
    <source>
        <dbReference type="ARBA" id="ARBA00022475"/>
    </source>
</evidence>
<reference evidence="12" key="1">
    <citation type="submission" date="2025-08" db="UniProtKB">
        <authorList>
            <consortium name="RefSeq"/>
        </authorList>
    </citation>
    <scope>IDENTIFICATION</scope>
    <source>
        <tissue evidence="12">Entire body</tissue>
    </source>
</reference>